<organism evidence="1 2">
    <name type="scientific">Modicisalibacter muralis</name>
    <dbReference type="NCBI Taxonomy" id="119000"/>
    <lineage>
        <taxon>Bacteria</taxon>
        <taxon>Pseudomonadati</taxon>
        <taxon>Pseudomonadota</taxon>
        <taxon>Gammaproteobacteria</taxon>
        <taxon>Oceanospirillales</taxon>
        <taxon>Halomonadaceae</taxon>
        <taxon>Modicisalibacter</taxon>
    </lineage>
</organism>
<dbReference type="STRING" id="119000.SAMN05661010_02506"/>
<sequence length="271" mass="30548">MPNMRLIINNLHDTTLLNASSQALPIGNTQRSERARSWRSTDVSPQTITATLPTPSYLDGVVLYRHNLSSASRVRLEVLDGTEVIYDTGNVNISGLIPLGDFRFGVDPWGATSTDSIPVQQAAFWMNSRLATGYRLTIIDPQNPDGYFDIGRIISGLVVSPRFNVSYGLQLEWQDFGEHRRTEGGSLRTIGEGLARRLSVNLDWLDAYDRAKFTSAFLKSGKRRDVYLSVLPETGGIDEAEYAFLARRENHYSHTHNHFNNWRNQITFVEV</sequence>
<dbReference type="RefSeq" id="WP_089729059.1">
    <property type="nucleotide sequence ID" value="NZ_FNGI01000007.1"/>
</dbReference>
<dbReference type="EMBL" id="FNGI01000007">
    <property type="protein sequence ID" value="SDL77356.1"/>
    <property type="molecule type" value="Genomic_DNA"/>
</dbReference>
<accession>A0A1G9MSS9</accession>
<dbReference type="OrthoDB" id="6152791at2"/>
<protein>
    <recommendedName>
        <fullName evidence="3">F5/8 type C domain-containing protein</fullName>
    </recommendedName>
</protein>
<evidence type="ECO:0000313" key="2">
    <source>
        <dbReference type="Proteomes" id="UP000198654"/>
    </source>
</evidence>
<keyword evidence="2" id="KW-1185">Reference proteome</keyword>
<reference evidence="1 2" key="1">
    <citation type="submission" date="2016-10" db="EMBL/GenBank/DDBJ databases">
        <authorList>
            <person name="de Groot N.N."/>
        </authorList>
    </citation>
    <scope>NUCLEOTIDE SEQUENCE [LARGE SCALE GENOMIC DNA]</scope>
    <source>
        <strain evidence="1 2">DSM 14789</strain>
    </source>
</reference>
<name>A0A1G9MSS9_9GAMM</name>
<dbReference type="AlphaFoldDB" id="A0A1G9MSS9"/>
<evidence type="ECO:0008006" key="3">
    <source>
        <dbReference type="Google" id="ProtNLM"/>
    </source>
</evidence>
<proteinExistence type="predicted"/>
<dbReference type="Proteomes" id="UP000198654">
    <property type="component" value="Unassembled WGS sequence"/>
</dbReference>
<gene>
    <name evidence="1" type="ORF">SAMN05661010_02506</name>
</gene>
<evidence type="ECO:0000313" key="1">
    <source>
        <dbReference type="EMBL" id="SDL77356.1"/>
    </source>
</evidence>